<dbReference type="GeneID" id="54582539"/>
<evidence type="ECO:0000256" key="1">
    <source>
        <dbReference type="SAM" id="Phobius"/>
    </source>
</evidence>
<accession>A0A6A6ID25</accession>
<reference evidence="2" key="1">
    <citation type="journal article" date="2020" name="Stud. Mycol.">
        <title>101 Dothideomycetes genomes: a test case for predicting lifestyles and emergence of pathogens.</title>
        <authorList>
            <person name="Haridas S."/>
            <person name="Albert R."/>
            <person name="Binder M."/>
            <person name="Bloem J."/>
            <person name="Labutti K."/>
            <person name="Salamov A."/>
            <person name="Andreopoulos B."/>
            <person name="Baker S."/>
            <person name="Barry K."/>
            <person name="Bills G."/>
            <person name="Bluhm B."/>
            <person name="Cannon C."/>
            <person name="Castanera R."/>
            <person name="Culley D."/>
            <person name="Daum C."/>
            <person name="Ezra D."/>
            <person name="Gonzalez J."/>
            <person name="Henrissat B."/>
            <person name="Kuo A."/>
            <person name="Liang C."/>
            <person name="Lipzen A."/>
            <person name="Lutzoni F."/>
            <person name="Magnuson J."/>
            <person name="Mondo S."/>
            <person name="Nolan M."/>
            <person name="Ohm R."/>
            <person name="Pangilinan J."/>
            <person name="Park H.-J."/>
            <person name="Ramirez L."/>
            <person name="Alfaro M."/>
            <person name="Sun H."/>
            <person name="Tritt A."/>
            <person name="Yoshinaga Y."/>
            <person name="Zwiers L.-H."/>
            <person name="Turgeon B."/>
            <person name="Goodwin S."/>
            <person name="Spatafora J."/>
            <person name="Crous P."/>
            <person name="Grigoriev I."/>
        </authorList>
    </citation>
    <scope>NUCLEOTIDE SEQUENCE</scope>
    <source>
        <strain evidence="2">CBS 122368</strain>
    </source>
</reference>
<keyword evidence="1" id="KW-0812">Transmembrane</keyword>
<keyword evidence="3" id="KW-1185">Reference proteome</keyword>
<name>A0A6A6ID25_9PLEO</name>
<evidence type="ECO:0000313" key="2">
    <source>
        <dbReference type="EMBL" id="KAF2248326.1"/>
    </source>
</evidence>
<sequence length="68" mass="8136">MSERLNKPSPPRVTLLHWGEYESFLIFAPLGFYTIIHFRKRRRKKRSLWLHVGKAWTDSPLDVKLKDA</sequence>
<dbReference type="Proteomes" id="UP000800094">
    <property type="component" value="Unassembled WGS sequence"/>
</dbReference>
<dbReference type="EMBL" id="ML987196">
    <property type="protein sequence ID" value="KAF2248326.1"/>
    <property type="molecule type" value="Genomic_DNA"/>
</dbReference>
<evidence type="ECO:0000313" key="3">
    <source>
        <dbReference type="Proteomes" id="UP000800094"/>
    </source>
</evidence>
<proteinExistence type="predicted"/>
<protein>
    <submittedName>
        <fullName evidence="2">Uncharacterized protein</fullName>
    </submittedName>
</protein>
<keyword evidence="1" id="KW-0472">Membrane</keyword>
<keyword evidence="1" id="KW-1133">Transmembrane helix</keyword>
<dbReference type="AlphaFoldDB" id="A0A6A6ID25"/>
<gene>
    <name evidence="2" type="ORF">BU26DRAFT_520031</name>
</gene>
<feature type="transmembrane region" description="Helical" evidence="1">
    <location>
        <begin position="20"/>
        <end position="38"/>
    </location>
</feature>
<dbReference type="RefSeq" id="XP_033683330.1">
    <property type="nucleotide sequence ID" value="XM_033829209.1"/>
</dbReference>
<organism evidence="2 3">
    <name type="scientific">Trematosphaeria pertusa</name>
    <dbReference type="NCBI Taxonomy" id="390896"/>
    <lineage>
        <taxon>Eukaryota</taxon>
        <taxon>Fungi</taxon>
        <taxon>Dikarya</taxon>
        <taxon>Ascomycota</taxon>
        <taxon>Pezizomycotina</taxon>
        <taxon>Dothideomycetes</taxon>
        <taxon>Pleosporomycetidae</taxon>
        <taxon>Pleosporales</taxon>
        <taxon>Massarineae</taxon>
        <taxon>Trematosphaeriaceae</taxon>
        <taxon>Trematosphaeria</taxon>
    </lineage>
</organism>